<dbReference type="PANTHER" id="PTHR23505">
    <property type="entry name" value="SPINSTER"/>
    <property type="match status" value="1"/>
</dbReference>
<evidence type="ECO:0000256" key="3">
    <source>
        <dbReference type="ARBA" id="ARBA00022692"/>
    </source>
</evidence>
<feature type="transmembrane region" description="Helical" evidence="6">
    <location>
        <begin position="114"/>
        <end position="132"/>
    </location>
</feature>
<name>A0A6I6MRX4_9CAUL</name>
<dbReference type="GO" id="GO:0016020">
    <property type="term" value="C:membrane"/>
    <property type="evidence" value="ECO:0007669"/>
    <property type="project" value="UniProtKB-SubCell"/>
</dbReference>
<dbReference type="AlphaFoldDB" id="A0A6I6MRX4"/>
<evidence type="ECO:0000256" key="4">
    <source>
        <dbReference type="ARBA" id="ARBA00022989"/>
    </source>
</evidence>
<feature type="transmembrane region" description="Helical" evidence="6">
    <location>
        <begin position="190"/>
        <end position="210"/>
    </location>
</feature>
<dbReference type="Pfam" id="PF07690">
    <property type="entry name" value="MFS_1"/>
    <property type="match status" value="1"/>
</dbReference>
<sequence>MAQDSTVSDGRARVAGLTGWPAVAILLVLCTVSFLDRQVISLMVDPIRSDLGITDFQISLLHGLAFGAFYAIFGFPIGWLVDRVSRRWVIFGGVTIWSLAASACGFAQNWLQLFVGRLGVGAGEAALSPAAYSLIADMFPPRRLALAIAVFALGATIGTAVAVAVGGWIITAIGDAAFVRLPLIGDVRPWQAVFIVTGLPGLVLAFAAFAMHEPRRRDLPAGGGKRSFAELVAFLRSHWRLFACHFVGFGCLSMIGYGVGAWTPSYLIRHFGWIPGNVGGALALVLLLGAIPGGLFSGFMVDRMFAAGRKDAHLRYFAFAMVVPLTIGVGAFFVDDAIIFLVLMALLQFVLPFSGVASAALQIVTPSHMRGQVSALYLFVFNMMGLGLGPLVVAMFTDFVFKDAAAVGYAIAASVALLAPIAALLLALGMKPLREAVDAAKAWS</sequence>
<dbReference type="KEGG" id="tsv:DSM104635_02996"/>
<evidence type="ECO:0000256" key="2">
    <source>
        <dbReference type="ARBA" id="ARBA00022448"/>
    </source>
</evidence>
<comment type="subcellular location">
    <subcellularLocation>
        <location evidence="1">Membrane</location>
        <topology evidence="1">Multi-pass membrane protein</topology>
    </subcellularLocation>
</comment>
<keyword evidence="5 6" id="KW-0472">Membrane</keyword>
<feature type="transmembrane region" description="Helical" evidence="6">
    <location>
        <begin position="88"/>
        <end position="108"/>
    </location>
</feature>
<protein>
    <submittedName>
        <fullName evidence="8">L-galactonate transporter</fullName>
    </submittedName>
</protein>
<dbReference type="EMBL" id="CP047045">
    <property type="protein sequence ID" value="QGZ96138.1"/>
    <property type="molecule type" value="Genomic_DNA"/>
</dbReference>
<proteinExistence type="predicted"/>
<feature type="transmembrane region" description="Helical" evidence="6">
    <location>
        <begin position="60"/>
        <end position="81"/>
    </location>
</feature>
<feature type="transmembrane region" description="Helical" evidence="6">
    <location>
        <begin position="376"/>
        <end position="401"/>
    </location>
</feature>
<feature type="transmembrane region" description="Helical" evidence="6">
    <location>
        <begin position="12"/>
        <end position="35"/>
    </location>
</feature>
<organism evidence="8 9">
    <name type="scientific">Terricaulis silvestris</name>
    <dbReference type="NCBI Taxonomy" id="2686094"/>
    <lineage>
        <taxon>Bacteria</taxon>
        <taxon>Pseudomonadati</taxon>
        <taxon>Pseudomonadota</taxon>
        <taxon>Alphaproteobacteria</taxon>
        <taxon>Caulobacterales</taxon>
        <taxon>Caulobacteraceae</taxon>
        <taxon>Terricaulis</taxon>
    </lineage>
</organism>
<evidence type="ECO:0000259" key="7">
    <source>
        <dbReference type="PROSITE" id="PS50850"/>
    </source>
</evidence>
<feature type="transmembrane region" description="Helical" evidence="6">
    <location>
        <begin position="280"/>
        <end position="301"/>
    </location>
</feature>
<gene>
    <name evidence="8" type="primary">yjjL_5</name>
    <name evidence="8" type="ORF">DSM104635_02996</name>
</gene>
<feature type="transmembrane region" description="Helical" evidence="6">
    <location>
        <begin position="339"/>
        <end position="364"/>
    </location>
</feature>
<dbReference type="Proteomes" id="UP000431269">
    <property type="component" value="Chromosome"/>
</dbReference>
<feature type="transmembrane region" description="Helical" evidence="6">
    <location>
        <begin position="407"/>
        <end position="428"/>
    </location>
</feature>
<evidence type="ECO:0000313" key="9">
    <source>
        <dbReference type="Proteomes" id="UP000431269"/>
    </source>
</evidence>
<feature type="domain" description="Major facilitator superfamily (MFS) profile" evidence="7">
    <location>
        <begin position="22"/>
        <end position="431"/>
    </location>
</feature>
<reference evidence="9" key="1">
    <citation type="submission" date="2019-12" db="EMBL/GenBank/DDBJ databases">
        <title>Complete genome of Terracaulis silvestris 0127_4.</title>
        <authorList>
            <person name="Vieira S."/>
            <person name="Riedel T."/>
            <person name="Sproer C."/>
            <person name="Pascual J."/>
            <person name="Boedeker C."/>
            <person name="Overmann J."/>
        </authorList>
    </citation>
    <scope>NUCLEOTIDE SEQUENCE [LARGE SCALE GENOMIC DNA]</scope>
    <source>
        <strain evidence="9">0127_4</strain>
    </source>
</reference>
<dbReference type="PANTHER" id="PTHR23505:SF79">
    <property type="entry name" value="PROTEIN SPINSTER"/>
    <property type="match status" value="1"/>
</dbReference>
<dbReference type="SUPFAM" id="SSF103473">
    <property type="entry name" value="MFS general substrate transporter"/>
    <property type="match status" value="1"/>
</dbReference>
<evidence type="ECO:0000256" key="6">
    <source>
        <dbReference type="SAM" id="Phobius"/>
    </source>
</evidence>
<dbReference type="GO" id="GO:0022857">
    <property type="term" value="F:transmembrane transporter activity"/>
    <property type="evidence" value="ECO:0007669"/>
    <property type="project" value="InterPro"/>
</dbReference>
<keyword evidence="2" id="KW-0813">Transport</keyword>
<keyword evidence="3 6" id="KW-0812">Transmembrane</keyword>
<dbReference type="InterPro" id="IPR044770">
    <property type="entry name" value="MFS_spinster-like"/>
</dbReference>
<dbReference type="PROSITE" id="PS50850">
    <property type="entry name" value="MFS"/>
    <property type="match status" value="1"/>
</dbReference>
<keyword evidence="4 6" id="KW-1133">Transmembrane helix</keyword>
<feature type="transmembrane region" description="Helical" evidence="6">
    <location>
        <begin position="241"/>
        <end position="260"/>
    </location>
</feature>
<dbReference type="InterPro" id="IPR011701">
    <property type="entry name" value="MFS"/>
</dbReference>
<dbReference type="RefSeq" id="WP_158766946.1">
    <property type="nucleotide sequence ID" value="NZ_CP047045.1"/>
</dbReference>
<dbReference type="InterPro" id="IPR036259">
    <property type="entry name" value="MFS_trans_sf"/>
</dbReference>
<feature type="transmembrane region" description="Helical" evidence="6">
    <location>
        <begin position="144"/>
        <end position="170"/>
    </location>
</feature>
<evidence type="ECO:0000313" key="8">
    <source>
        <dbReference type="EMBL" id="QGZ96138.1"/>
    </source>
</evidence>
<dbReference type="InterPro" id="IPR020846">
    <property type="entry name" value="MFS_dom"/>
</dbReference>
<keyword evidence="9" id="KW-1185">Reference proteome</keyword>
<feature type="transmembrane region" description="Helical" evidence="6">
    <location>
        <begin position="313"/>
        <end position="333"/>
    </location>
</feature>
<dbReference type="Gene3D" id="1.20.1250.20">
    <property type="entry name" value="MFS general substrate transporter like domains"/>
    <property type="match status" value="2"/>
</dbReference>
<evidence type="ECO:0000256" key="1">
    <source>
        <dbReference type="ARBA" id="ARBA00004141"/>
    </source>
</evidence>
<evidence type="ECO:0000256" key="5">
    <source>
        <dbReference type="ARBA" id="ARBA00023136"/>
    </source>
</evidence>
<accession>A0A6I6MRX4</accession>